<evidence type="ECO:0000313" key="1">
    <source>
        <dbReference type="EMBL" id="KAJ0028181.1"/>
    </source>
</evidence>
<dbReference type="Proteomes" id="UP001163603">
    <property type="component" value="Chromosome 9"/>
</dbReference>
<protein>
    <submittedName>
        <fullName evidence="1">Uncharacterized protein</fullName>
    </submittedName>
</protein>
<name>A0ACC0Y3G6_9ROSI</name>
<proteinExistence type="predicted"/>
<accession>A0ACC0Y3G6</accession>
<gene>
    <name evidence="1" type="ORF">Pint_35589</name>
</gene>
<evidence type="ECO:0000313" key="2">
    <source>
        <dbReference type="Proteomes" id="UP001163603"/>
    </source>
</evidence>
<dbReference type="EMBL" id="CM047744">
    <property type="protein sequence ID" value="KAJ0028181.1"/>
    <property type="molecule type" value="Genomic_DNA"/>
</dbReference>
<comment type="caution">
    <text evidence="1">The sequence shown here is derived from an EMBL/GenBank/DDBJ whole genome shotgun (WGS) entry which is preliminary data.</text>
</comment>
<reference evidence="2" key="1">
    <citation type="journal article" date="2023" name="G3 (Bethesda)">
        <title>Genome assembly and association tests identify interacting loci associated with vigor, precocity, and sex in interspecific pistachio rootstocks.</title>
        <authorList>
            <person name="Palmer W."/>
            <person name="Jacygrad E."/>
            <person name="Sagayaradj S."/>
            <person name="Cavanaugh K."/>
            <person name="Han R."/>
            <person name="Bertier L."/>
            <person name="Beede B."/>
            <person name="Kafkas S."/>
            <person name="Golino D."/>
            <person name="Preece J."/>
            <person name="Michelmore R."/>
        </authorList>
    </citation>
    <scope>NUCLEOTIDE SEQUENCE [LARGE SCALE GENOMIC DNA]</scope>
</reference>
<organism evidence="1 2">
    <name type="scientific">Pistacia integerrima</name>
    <dbReference type="NCBI Taxonomy" id="434235"/>
    <lineage>
        <taxon>Eukaryota</taxon>
        <taxon>Viridiplantae</taxon>
        <taxon>Streptophyta</taxon>
        <taxon>Embryophyta</taxon>
        <taxon>Tracheophyta</taxon>
        <taxon>Spermatophyta</taxon>
        <taxon>Magnoliopsida</taxon>
        <taxon>eudicotyledons</taxon>
        <taxon>Gunneridae</taxon>
        <taxon>Pentapetalae</taxon>
        <taxon>rosids</taxon>
        <taxon>malvids</taxon>
        <taxon>Sapindales</taxon>
        <taxon>Anacardiaceae</taxon>
        <taxon>Pistacia</taxon>
    </lineage>
</organism>
<sequence>MDFKPSFINLFLLLLLLLVFLAQPRFSIGGSMEMGSTSESDVYEIDYKGPETHSSIPPPDHSYRKKPMIHRERTVAFPKSNGAKGGNTLANGRKIHG</sequence>
<keyword evidence="2" id="KW-1185">Reference proteome</keyword>